<evidence type="ECO:0000313" key="2">
    <source>
        <dbReference type="Proteomes" id="UP001157502"/>
    </source>
</evidence>
<sequence length="135" mass="14703">MTPYNQRAPAPLPRNHHGIKGPFPSVAYKLYKDPSSPVARHYFFKGLNHDHHKFKGPCPSVSPLAQPNATRVPEQPWAFPPTAVPTLPMVTTLPPVVTDASSVPPTLPVSTQSGAITTARVETGRRQVFLPNQPV</sequence>
<dbReference type="Proteomes" id="UP001157502">
    <property type="component" value="Chromosome 31"/>
</dbReference>
<organism evidence="1 2">
    <name type="scientific">Dallia pectoralis</name>
    <name type="common">Alaska blackfish</name>
    <dbReference type="NCBI Taxonomy" id="75939"/>
    <lineage>
        <taxon>Eukaryota</taxon>
        <taxon>Metazoa</taxon>
        <taxon>Chordata</taxon>
        <taxon>Craniata</taxon>
        <taxon>Vertebrata</taxon>
        <taxon>Euteleostomi</taxon>
        <taxon>Actinopterygii</taxon>
        <taxon>Neopterygii</taxon>
        <taxon>Teleostei</taxon>
        <taxon>Protacanthopterygii</taxon>
        <taxon>Esociformes</taxon>
        <taxon>Umbridae</taxon>
        <taxon>Dallia</taxon>
    </lineage>
</organism>
<protein>
    <submittedName>
        <fullName evidence="1">Uncharacterized protein</fullName>
    </submittedName>
</protein>
<accession>A0ACC2F9L6</accession>
<reference evidence="1" key="1">
    <citation type="submission" date="2021-05" db="EMBL/GenBank/DDBJ databases">
        <authorList>
            <person name="Pan Q."/>
            <person name="Jouanno E."/>
            <person name="Zahm M."/>
            <person name="Klopp C."/>
            <person name="Cabau C."/>
            <person name="Louis A."/>
            <person name="Berthelot C."/>
            <person name="Parey E."/>
            <person name="Roest Crollius H."/>
            <person name="Montfort J."/>
            <person name="Robinson-Rechavi M."/>
            <person name="Bouchez O."/>
            <person name="Lampietro C."/>
            <person name="Lopez Roques C."/>
            <person name="Donnadieu C."/>
            <person name="Postlethwait J."/>
            <person name="Bobe J."/>
            <person name="Dillon D."/>
            <person name="Chandos A."/>
            <person name="von Hippel F."/>
            <person name="Guiguen Y."/>
        </authorList>
    </citation>
    <scope>NUCLEOTIDE SEQUENCE</scope>
    <source>
        <strain evidence="1">YG-Jan2019</strain>
    </source>
</reference>
<comment type="caution">
    <text evidence="1">The sequence shown here is derived from an EMBL/GenBank/DDBJ whole genome shotgun (WGS) entry which is preliminary data.</text>
</comment>
<name>A0ACC2F9L6_DALPE</name>
<keyword evidence="2" id="KW-1185">Reference proteome</keyword>
<dbReference type="EMBL" id="CM055758">
    <property type="protein sequence ID" value="KAJ7988057.1"/>
    <property type="molecule type" value="Genomic_DNA"/>
</dbReference>
<proteinExistence type="predicted"/>
<evidence type="ECO:0000313" key="1">
    <source>
        <dbReference type="EMBL" id="KAJ7988057.1"/>
    </source>
</evidence>
<gene>
    <name evidence="1" type="ORF">DPEC_G00319690</name>
</gene>